<keyword evidence="7" id="KW-1185">Reference proteome</keyword>
<organism evidence="6 7">
    <name type="scientific">Rhizodiscina lignyota</name>
    <dbReference type="NCBI Taxonomy" id="1504668"/>
    <lineage>
        <taxon>Eukaryota</taxon>
        <taxon>Fungi</taxon>
        <taxon>Dikarya</taxon>
        <taxon>Ascomycota</taxon>
        <taxon>Pezizomycotina</taxon>
        <taxon>Dothideomycetes</taxon>
        <taxon>Pleosporomycetidae</taxon>
        <taxon>Aulographales</taxon>
        <taxon>Rhizodiscinaceae</taxon>
        <taxon>Rhizodiscina</taxon>
    </lineage>
</organism>
<keyword evidence="4" id="KW-0456">Lyase</keyword>
<dbReference type="PANTHER" id="PTHR33337">
    <property type="entry name" value="GFA DOMAIN-CONTAINING PROTEIN"/>
    <property type="match status" value="1"/>
</dbReference>
<dbReference type="PANTHER" id="PTHR33337:SF30">
    <property type="entry name" value="DUF636 DOMAIN PROTEIN (AFU_ORTHOLOGUE AFUA_1G03180)"/>
    <property type="match status" value="1"/>
</dbReference>
<reference evidence="6" key="1">
    <citation type="journal article" date="2020" name="Stud. Mycol.">
        <title>101 Dothideomycetes genomes: a test case for predicting lifestyles and emergence of pathogens.</title>
        <authorList>
            <person name="Haridas S."/>
            <person name="Albert R."/>
            <person name="Binder M."/>
            <person name="Bloem J."/>
            <person name="Labutti K."/>
            <person name="Salamov A."/>
            <person name="Andreopoulos B."/>
            <person name="Baker S."/>
            <person name="Barry K."/>
            <person name="Bills G."/>
            <person name="Bluhm B."/>
            <person name="Cannon C."/>
            <person name="Castanera R."/>
            <person name="Culley D."/>
            <person name="Daum C."/>
            <person name="Ezra D."/>
            <person name="Gonzalez J."/>
            <person name="Henrissat B."/>
            <person name="Kuo A."/>
            <person name="Liang C."/>
            <person name="Lipzen A."/>
            <person name="Lutzoni F."/>
            <person name="Magnuson J."/>
            <person name="Mondo S."/>
            <person name="Nolan M."/>
            <person name="Ohm R."/>
            <person name="Pangilinan J."/>
            <person name="Park H.-J."/>
            <person name="Ramirez L."/>
            <person name="Alfaro M."/>
            <person name="Sun H."/>
            <person name="Tritt A."/>
            <person name="Yoshinaga Y."/>
            <person name="Zwiers L.-H."/>
            <person name="Turgeon B."/>
            <person name="Goodwin S."/>
            <person name="Spatafora J."/>
            <person name="Crous P."/>
            <person name="Grigoriev I."/>
        </authorList>
    </citation>
    <scope>NUCLEOTIDE SEQUENCE</scope>
    <source>
        <strain evidence="6">CBS 133067</strain>
    </source>
</reference>
<protein>
    <recommendedName>
        <fullName evidence="5">CENP-V/GFA domain-containing protein</fullName>
    </recommendedName>
</protein>
<keyword evidence="2" id="KW-0479">Metal-binding</keyword>
<dbReference type="Gene3D" id="3.90.1590.10">
    <property type="entry name" value="glutathione-dependent formaldehyde- activating enzyme (gfa)"/>
    <property type="match status" value="2"/>
</dbReference>
<dbReference type="GO" id="GO:0016846">
    <property type="term" value="F:carbon-sulfur lyase activity"/>
    <property type="evidence" value="ECO:0007669"/>
    <property type="project" value="InterPro"/>
</dbReference>
<sequence length="344" mass="38170">MSTIASHFQCYCGSVREPGALLSSWNFPIESEFCHCNPCRQTTGVLGGTFVELKGQPSSLDACTRYARPGGCVDRYFCSTCGTRTFDHNTGSRKWFACSGIVEPSPAQDVVRVSIHAFVADTKDGGLSRPMRQLGGRKIPCYAEGVGQEMTDEDIDAMSRHNPESPEVDTLAASCHCGTVQFRILPPKHDNRLDLAPWLGAEGTKYLGLYCFCRYCRLGSGQSLSVNTYIMPENVIIGDKSPFDYTSYDKEAKVKSTALQDAIPGLRCYASSDDVRRSFCGKCGASIFWERESRPQVVNVAVGILRADSGCLASEWIQWDWKKIWWKEGAVDKEMVEALEKWDP</sequence>
<comment type="caution">
    <text evidence="6">The sequence shown here is derived from an EMBL/GenBank/DDBJ whole genome shotgun (WGS) entry which is preliminary data.</text>
</comment>
<dbReference type="PROSITE" id="PS51891">
    <property type="entry name" value="CENP_V_GFA"/>
    <property type="match status" value="2"/>
</dbReference>
<evidence type="ECO:0000256" key="4">
    <source>
        <dbReference type="ARBA" id="ARBA00023239"/>
    </source>
</evidence>
<name>A0A9P4I6Y4_9PEZI</name>
<evidence type="ECO:0000256" key="3">
    <source>
        <dbReference type="ARBA" id="ARBA00022833"/>
    </source>
</evidence>
<feature type="domain" description="CENP-V/GFA" evidence="5">
    <location>
        <begin position="4"/>
        <end position="124"/>
    </location>
</feature>
<gene>
    <name evidence="6" type="ORF">NA57DRAFT_61715</name>
</gene>
<dbReference type="OrthoDB" id="5422068at2759"/>
<accession>A0A9P4I6Y4</accession>
<evidence type="ECO:0000313" key="7">
    <source>
        <dbReference type="Proteomes" id="UP000799772"/>
    </source>
</evidence>
<dbReference type="AlphaFoldDB" id="A0A9P4I6Y4"/>
<evidence type="ECO:0000259" key="5">
    <source>
        <dbReference type="PROSITE" id="PS51891"/>
    </source>
</evidence>
<dbReference type="SUPFAM" id="SSF51316">
    <property type="entry name" value="Mss4-like"/>
    <property type="match status" value="2"/>
</dbReference>
<dbReference type="InterPro" id="IPR006913">
    <property type="entry name" value="CENP-V/GFA"/>
</dbReference>
<dbReference type="EMBL" id="ML978139">
    <property type="protein sequence ID" value="KAF2093197.1"/>
    <property type="molecule type" value="Genomic_DNA"/>
</dbReference>
<dbReference type="GO" id="GO:0046872">
    <property type="term" value="F:metal ion binding"/>
    <property type="evidence" value="ECO:0007669"/>
    <property type="project" value="UniProtKB-KW"/>
</dbReference>
<dbReference type="InterPro" id="IPR011057">
    <property type="entry name" value="Mss4-like_sf"/>
</dbReference>
<evidence type="ECO:0000256" key="1">
    <source>
        <dbReference type="ARBA" id="ARBA00005495"/>
    </source>
</evidence>
<dbReference type="Proteomes" id="UP000799772">
    <property type="component" value="Unassembled WGS sequence"/>
</dbReference>
<comment type="similarity">
    <text evidence="1">Belongs to the Gfa family.</text>
</comment>
<dbReference type="Pfam" id="PF04828">
    <property type="entry name" value="GFA"/>
    <property type="match status" value="2"/>
</dbReference>
<feature type="domain" description="CENP-V/GFA" evidence="5">
    <location>
        <begin position="171"/>
        <end position="320"/>
    </location>
</feature>
<keyword evidence="3" id="KW-0862">Zinc</keyword>
<evidence type="ECO:0000313" key="6">
    <source>
        <dbReference type="EMBL" id="KAF2093197.1"/>
    </source>
</evidence>
<evidence type="ECO:0000256" key="2">
    <source>
        <dbReference type="ARBA" id="ARBA00022723"/>
    </source>
</evidence>
<proteinExistence type="inferred from homology"/>